<keyword evidence="4 6" id="KW-0472">Membrane</keyword>
<dbReference type="PANTHER" id="PTHR12815:SF47">
    <property type="entry name" value="TRANSLOCATION AND ASSEMBLY MODULE SUBUNIT TAMA"/>
    <property type="match status" value="1"/>
</dbReference>
<accession>A0A098LME4</accession>
<protein>
    <submittedName>
        <fullName evidence="9">Outer membrane protein</fullName>
    </submittedName>
</protein>
<dbReference type="STRING" id="153721.MYP_4920"/>
<keyword evidence="10" id="KW-1185">Reference proteome</keyword>
<evidence type="ECO:0000256" key="4">
    <source>
        <dbReference type="ARBA" id="ARBA00023136"/>
    </source>
</evidence>
<dbReference type="Pfam" id="PF07244">
    <property type="entry name" value="POTRA"/>
    <property type="match status" value="1"/>
</dbReference>
<dbReference type="Proteomes" id="UP000030185">
    <property type="component" value="Unassembled WGS sequence"/>
</dbReference>
<feature type="transmembrane region" description="Helical" evidence="6">
    <location>
        <begin position="6"/>
        <end position="24"/>
    </location>
</feature>
<keyword evidence="3" id="KW-0732">Signal</keyword>
<dbReference type="PROSITE" id="PS51257">
    <property type="entry name" value="PROKAR_LIPOPROTEIN"/>
    <property type="match status" value="1"/>
</dbReference>
<dbReference type="EMBL" id="BBLT01000015">
    <property type="protein sequence ID" value="GAL87689.1"/>
    <property type="molecule type" value="Genomic_DNA"/>
</dbReference>
<evidence type="ECO:0000259" key="8">
    <source>
        <dbReference type="Pfam" id="PF07244"/>
    </source>
</evidence>
<keyword evidence="6" id="KW-1133">Transmembrane helix</keyword>
<organism evidence="9 10">
    <name type="scientific">Sporocytophaga myxococcoides</name>
    <dbReference type="NCBI Taxonomy" id="153721"/>
    <lineage>
        <taxon>Bacteria</taxon>
        <taxon>Pseudomonadati</taxon>
        <taxon>Bacteroidota</taxon>
        <taxon>Cytophagia</taxon>
        <taxon>Cytophagales</taxon>
        <taxon>Cytophagaceae</taxon>
        <taxon>Sporocytophaga</taxon>
    </lineage>
</organism>
<dbReference type="OrthoDB" id="9814535at2"/>
<gene>
    <name evidence="9" type="ORF">MYP_4920</name>
</gene>
<reference evidence="9 10" key="1">
    <citation type="submission" date="2014-09" db="EMBL/GenBank/DDBJ databases">
        <title>Sporocytophaga myxococcoides PG-01 genome sequencing.</title>
        <authorList>
            <person name="Liu L."/>
            <person name="Gao P.J."/>
            <person name="Chen G.J."/>
            <person name="Wang L.S."/>
        </authorList>
    </citation>
    <scope>NUCLEOTIDE SEQUENCE [LARGE SCALE GENOMIC DNA]</scope>
    <source>
        <strain evidence="9 10">PG-01</strain>
    </source>
</reference>
<dbReference type="InterPro" id="IPR010827">
    <property type="entry name" value="BamA/TamA_POTRA"/>
</dbReference>
<feature type="domain" description="Bacterial surface antigen (D15)" evidence="7">
    <location>
        <begin position="593"/>
        <end position="775"/>
    </location>
</feature>
<feature type="domain" description="POTRA" evidence="8">
    <location>
        <begin position="131"/>
        <end position="191"/>
    </location>
</feature>
<evidence type="ECO:0000256" key="6">
    <source>
        <dbReference type="SAM" id="Phobius"/>
    </source>
</evidence>
<dbReference type="Pfam" id="PF01103">
    <property type="entry name" value="Omp85"/>
    <property type="match status" value="1"/>
</dbReference>
<keyword evidence="2 6" id="KW-0812">Transmembrane</keyword>
<comment type="caution">
    <text evidence="9">The sequence shown here is derived from an EMBL/GenBank/DDBJ whole genome shotgun (WGS) entry which is preliminary data.</text>
</comment>
<dbReference type="InterPro" id="IPR039910">
    <property type="entry name" value="D15-like"/>
</dbReference>
<evidence type="ECO:0000313" key="10">
    <source>
        <dbReference type="Proteomes" id="UP000030185"/>
    </source>
</evidence>
<evidence type="ECO:0000259" key="7">
    <source>
        <dbReference type="Pfam" id="PF01103"/>
    </source>
</evidence>
<dbReference type="Gene3D" id="3.10.20.310">
    <property type="entry name" value="membrane protein fhac"/>
    <property type="match status" value="1"/>
</dbReference>
<dbReference type="AlphaFoldDB" id="A0A098LME4"/>
<sequence>MPNFKSIYYILFIGSTLFFTFACSPTKQLKENEYLLYRQTIKGNKKIPYDDLSVYYKQIPNRKFLGTTPYVAIYYFGKRNYDSLKIANKRDSVEKKFDKKIEATQKPKKRRRLEDRKEKRLEVLNKNLKEGNWLMRVPGEPPIIYDSAQMNLTEKQMRYYLHSQGYFLSDITSKVDTSGKKISIVYKIHEGDYYKIKSIKYSIKDNKIDSLVKASLKDSPLKVNNRYKESDVSDERERLTKLLKDNGYFDFSRQYIFFKLDSTIGKKMIAMEILIQNPSGKDSHDQFTISQIYFNTDISSRKEKTRDTVEYRGIHYIFYDKRFSKKLLNSKMSFHPGDLYNQSKIQITQRQLGSMDMYRFVNINFEKNKDSAQTLTAFINTSPLQKYQLTQEYGVNVGQALVPGPFGNITIRARNFLKGYEVYETSFRYSIDGQYGFSDSTGVFKTQEYGVNTSVSFPQIFIPTQLRFKFKEYAPRTKLLTGYNFVMRPEYTRQTIRGALTYSWMPSIFKQYNVSPIDINIINSVKSTNFTNYLAKLDSSGNKLSVSFRPAFVTSFNAYFVYNNSEFGKIKKSKYFKPFVEIGGLIPALLRQTDSTLFGLQYFEFIRLNSDLRFYRPVGKTNVIATRINAGIARPFGNSAKNGNFVLPYEKYFFAGGSNSIRAWRPRRLGPGSYKDPINGYKFEQPGEILLEASLEYRFNIFSFFDGAVFADAGNTWTFNYDETRPGSQFKFDSFYKQIALCIGYGIRLNFSFLILRFDIGSKIYDPGEPEGKRFIAQKLIKYPPFGIASQTALNIGIGYPF</sequence>
<comment type="subcellular location">
    <subcellularLocation>
        <location evidence="1">Membrane</location>
    </subcellularLocation>
</comment>
<dbReference type="GO" id="GO:0019867">
    <property type="term" value="C:outer membrane"/>
    <property type="evidence" value="ECO:0007669"/>
    <property type="project" value="InterPro"/>
</dbReference>
<dbReference type="RefSeq" id="WP_052430480.1">
    <property type="nucleotide sequence ID" value="NZ_BBLT01000015.1"/>
</dbReference>
<evidence type="ECO:0000256" key="1">
    <source>
        <dbReference type="ARBA" id="ARBA00004370"/>
    </source>
</evidence>
<dbReference type="Gene3D" id="2.40.160.50">
    <property type="entry name" value="membrane protein fhac: a member of the omp85/tpsb transporter family"/>
    <property type="match status" value="1"/>
</dbReference>
<evidence type="ECO:0000256" key="3">
    <source>
        <dbReference type="ARBA" id="ARBA00022729"/>
    </source>
</evidence>
<evidence type="ECO:0000256" key="2">
    <source>
        <dbReference type="ARBA" id="ARBA00022692"/>
    </source>
</evidence>
<dbReference type="PANTHER" id="PTHR12815">
    <property type="entry name" value="SORTING AND ASSEMBLY MACHINERY SAMM50 PROTEIN FAMILY MEMBER"/>
    <property type="match status" value="1"/>
</dbReference>
<evidence type="ECO:0000256" key="5">
    <source>
        <dbReference type="ARBA" id="ARBA00023237"/>
    </source>
</evidence>
<name>A0A098LME4_9BACT</name>
<dbReference type="eggNOG" id="COG4775">
    <property type="taxonomic scope" value="Bacteria"/>
</dbReference>
<evidence type="ECO:0000313" key="9">
    <source>
        <dbReference type="EMBL" id="GAL87689.1"/>
    </source>
</evidence>
<proteinExistence type="predicted"/>
<dbReference type="InterPro" id="IPR000184">
    <property type="entry name" value="Bac_surfAg_D15"/>
</dbReference>
<keyword evidence="5" id="KW-0998">Cell outer membrane</keyword>